<dbReference type="EMBL" id="LAZR01029905">
    <property type="protein sequence ID" value="KKL58202.1"/>
    <property type="molecule type" value="Genomic_DNA"/>
</dbReference>
<reference evidence="1" key="1">
    <citation type="journal article" date="2015" name="Nature">
        <title>Complex archaea that bridge the gap between prokaryotes and eukaryotes.</title>
        <authorList>
            <person name="Spang A."/>
            <person name="Saw J.H."/>
            <person name="Jorgensen S.L."/>
            <person name="Zaremba-Niedzwiedzka K."/>
            <person name="Martijn J."/>
            <person name="Lind A.E."/>
            <person name="van Eijk R."/>
            <person name="Schleper C."/>
            <person name="Guy L."/>
            <person name="Ettema T.J."/>
        </authorList>
    </citation>
    <scope>NUCLEOTIDE SEQUENCE</scope>
</reference>
<organism evidence="1">
    <name type="scientific">marine sediment metagenome</name>
    <dbReference type="NCBI Taxonomy" id="412755"/>
    <lineage>
        <taxon>unclassified sequences</taxon>
        <taxon>metagenomes</taxon>
        <taxon>ecological metagenomes</taxon>
    </lineage>
</organism>
<proteinExistence type="predicted"/>
<gene>
    <name evidence="1" type="ORF">LCGC14_2227750</name>
</gene>
<evidence type="ECO:0000313" key="1">
    <source>
        <dbReference type="EMBL" id="KKL58202.1"/>
    </source>
</evidence>
<protein>
    <submittedName>
        <fullName evidence="1">Uncharacterized protein</fullName>
    </submittedName>
</protein>
<comment type="caution">
    <text evidence="1">The sequence shown here is derived from an EMBL/GenBank/DDBJ whole genome shotgun (WGS) entry which is preliminary data.</text>
</comment>
<dbReference type="AlphaFoldDB" id="A0A0F9G4F1"/>
<feature type="non-terminal residue" evidence="1">
    <location>
        <position position="274"/>
    </location>
</feature>
<sequence>MVQILNDFGNLLEVSTDEGKTKFAITREQFDKFFPPEEVTSVTDEVSTTVDETLSLPDTTQNLPVEEPVEISLQPPVVTPQPDVEPVTAPVQPLGTPVPTVPPEPEVASVTAPVTTVVDEALTPPPPVVTGPLPPRVPLPKNPTLAQVIESRRLTGESNAAVLERLGQIKVRQLQAEVGIREKFDAEKTAVETEGIARREARAVKRLEVEERLKKRVDLAVNTKIKSFWENASTPQKISTALSLIFAGLGKAFGSTKERRANSAQGFKLIDKAV</sequence>
<name>A0A0F9G4F1_9ZZZZ</name>
<accession>A0A0F9G4F1</accession>